<comment type="caution">
    <text evidence="2">The sequence shown here is derived from an EMBL/GenBank/DDBJ whole genome shotgun (WGS) entry which is preliminary data.</text>
</comment>
<dbReference type="PRINTS" id="PR01217">
    <property type="entry name" value="PRICHEXTENSN"/>
</dbReference>
<feature type="compositionally biased region" description="Pro residues" evidence="1">
    <location>
        <begin position="803"/>
        <end position="868"/>
    </location>
</feature>
<evidence type="ECO:0000256" key="1">
    <source>
        <dbReference type="SAM" id="MobiDB-lite"/>
    </source>
</evidence>
<feature type="compositionally biased region" description="Low complexity" evidence="1">
    <location>
        <begin position="1514"/>
        <end position="1535"/>
    </location>
</feature>
<feature type="compositionally biased region" description="Low complexity" evidence="1">
    <location>
        <begin position="1554"/>
        <end position="1564"/>
    </location>
</feature>
<sequence>MVFDSTSTAGILQNGLPNVYKLMGSFTYNGTDLLSVVSFSVTMGSTSATTTDAFAAVYEVGGVGVNYTWGFPNYSTLRNLIPLVPDRRIDSTMLEVVFTPSRALTLQPNCAYYLAVGCLEGINLYYRNTVVNNASYPYNSSLVPEPGTVAASTSGDYPAFPINLPATDSSVASCPAPPPSPSPPSPAGTSGVNMVFDSTSTAGILQNGLPNVYKLMGSFTYNGTDLLSVVSFSVTMGSTSATTTDAFAAVYEVGGVGVNYTWGFPNYSTLRNLIPLVPDRRIDSTMLEVVFTPSRALTLQPNCAYYLAVGCLEGINLYYRNTVVNNASYPYNSSLVPEPGTVAASTSGDYPAFPINLPATDSSVASWWAGLLTAPAAAVNRLTAPGTYVCFKVLASKVVISPSPSPPSPAPPTSPSPPSPAPPTSPSPPSPAPPTSPSPPSPAPPTSPSPPSPAPPTSPSPPSPAPPTSPSPPSPAPPTSPSPPSPAPPTSPSPPSPAPPTSPSPPSPAPPPSPSPPSPAPPTSPSPPSPAPPTSPSPPSPAPPTSPSPPSPAPPTSPSPPSPAPPTSPSPPNPRPPSPSPPSPEPDRYVDSLPTGGWTTSHQIVPGRVNVWDLNVGSGASPMRVGYLALRAYEEAPNRRRRRLLAPLPNVDLVACIVFPSGAVFPLVADQRVTPTPATITFRPPSCSNLVLDPGAVYGIALSMLSSISFLSVRVSAADTPGNVNNAPVPYGSLLTALSGVTARTSSGGAFPAYPTAPSASSDVEAWWTAVTKTTGGDALDLAYNSGANALGFVMGPADVPCVPSPSPPSPAPPSPSPPSPSPPSPSPPTPTPPSPEPPEPLPPSPAPPSPQPPSPEPPSPPAPPGAPPLCSGGGRVYVWRFSTNGGISPLQVGFLSLRTYREVIPVDNRRRSLLAPLPDTEMVACIVFPTGAVFPLVADQPVTADPATITFRPPSGSNLVLDPGAEYGVALSALSSLSDLYVRVSAAETAGNLNNAPAPYSSLLTALSGVTERTSSGGAFPAYPTAPSASSDVEACGGDSAIIELGFRVNGGVGPVTVGYLSLTAYVGPPPPLNHRHRRLATVLSDGDLVASIVFPSGAVFPLVADRRVTPTPTAITFWPPSGSSLVIGPGAVYGIALSAVNSYIYVSAAQQSGDVSYAPGTPPGLVLTALAGKTVRYSDGGIFPAYPSAPATTVDVEAWWVSVTKTTGGDALASSILQNAHALGFVMGPPDVPSPPGAPPMCSGGGPLIDTHPVGLTSSHEILPEFVYLWEFSTDDEAGPVHVGYVSLEAQAVPAPDPTRHRHSRSLRAQLLAADLIACIVFPSGAVFPLVADQPVTPTPATITFRPPSGSSLVLDPGAAYGLALSGLGSLVVYVSAAAGAGDLNYAPAPFGSLMTALAGGTVRHSSGGPLPAYPSAPASASNVEAWWVSVTKTTGGDSLATYTDSPRAAQPSAASSAAAKHTAPGTFAAKPNPTQPHASKPYSSEPIPNQRDAVWTHISHFPAPKSPPAQPSASQDCFSEPGAAKPGPAQQPCTVQARALKPRAPYSSRCPTSTSTSASSTPPLPSAPAPPAPVTLTALKDCRGLCMLATTPASAVGPTGTRRRALLGASTEAFAASAFPELKPVPQGQGLGPGRVGSLFLSDLVLRSALADATAREQLGRLMRRQRASLTVLLGAELAAAGATQGLLRDLLGGDAANCTLVRASTGELLGGAGQPGWTDAVQRADGDSLVVLAGAAVTEAISCALGTGAVAPEARLEEGGALLRLMPEALLLSHTAAAKAFLTRGVPRLSSCTARAPPSPPSTPPPAPPQLPSPPNPPPPLPDWQLCSPVFGPCVKRNAKNKVPYTLQSNVTTRIARDGWREVVFEIPPVEPVSGAKSTYAIMILTPPRCEGSAVYGTLLTAGVAEPALVTGIAAHYDTYSFPGSRRDPAMECALLKVARVELSPEQAALPGNRLMLRFRPTTKCATLQDVCGDLAGPGTCVYAFSSTAYEFCPIHVEAFN</sequence>
<feature type="compositionally biased region" description="Pro residues" evidence="1">
    <location>
        <begin position="403"/>
        <end position="584"/>
    </location>
</feature>
<feature type="compositionally biased region" description="Pro residues" evidence="1">
    <location>
        <begin position="1801"/>
        <end position="1826"/>
    </location>
</feature>
<feature type="region of interest" description="Disordered" evidence="1">
    <location>
        <begin position="401"/>
        <end position="602"/>
    </location>
</feature>
<feature type="region of interest" description="Disordered" evidence="1">
    <location>
        <begin position="170"/>
        <end position="192"/>
    </location>
</feature>
<dbReference type="Proteomes" id="UP000612055">
    <property type="component" value="Unassembled WGS sequence"/>
</dbReference>
<reference evidence="2" key="1">
    <citation type="journal article" date="2020" name="bioRxiv">
        <title>Comparative genomics of Chlamydomonas.</title>
        <authorList>
            <person name="Craig R.J."/>
            <person name="Hasan A.R."/>
            <person name="Ness R.W."/>
            <person name="Keightley P.D."/>
        </authorList>
    </citation>
    <scope>NUCLEOTIDE SEQUENCE</scope>
    <source>
        <strain evidence="2">CCAP 11/70</strain>
    </source>
</reference>
<keyword evidence="3" id="KW-1185">Reference proteome</keyword>
<organism evidence="2 3">
    <name type="scientific">Edaphochlamys debaryana</name>
    <dbReference type="NCBI Taxonomy" id="47281"/>
    <lineage>
        <taxon>Eukaryota</taxon>
        <taxon>Viridiplantae</taxon>
        <taxon>Chlorophyta</taxon>
        <taxon>core chlorophytes</taxon>
        <taxon>Chlorophyceae</taxon>
        <taxon>CS clade</taxon>
        <taxon>Chlamydomonadales</taxon>
        <taxon>Chlamydomonadales incertae sedis</taxon>
        <taxon>Edaphochlamys</taxon>
    </lineage>
</organism>
<feature type="compositionally biased region" description="Pro residues" evidence="1">
    <location>
        <begin position="175"/>
        <end position="186"/>
    </location>
</feature>
<dbReference type="PANTHER" id="PTHR24216:SF65">
    <property type="entry name" value="PAXILLIN-LIKE PROTEIN 1"/>
    <property type="match status" value="1"/>
</dbReference>
<feature type="compositionally biased region" description="Pro residues" evidence="1">
    <location>
        <begin position="1565"/>
        <end position="1575"/>
    </location>
</feature>
<gene>
    <name evidence="2" type="ORF">HYH03_000748</name>
</gene>
<dbReference type="PANTHER" id="PTHR24216">
    <property type="entry name" value="PAXILLIN-RELATED"/>
    <property type="match status" value="1"/>
</dbReference>
<feature type="region of interest" description="Disordered" evidence="1">
    <location>
        <begin position="1440"/>
        <end position="1575"/>
    </location>
</feature>
<feature type="region of interest" description="Disordered" evidence="1">
    <location>
        <begin position="1795"/>
        <end position="1826"/>
    </location>
</feature>
<accession>A0A836C567</accession>
<feature type="region of interest" description="Disordered" evidence="1">
    <location>
        <begin position="803"/>
        <end position="869"/>
    </location>
</feature>
<feature type="compositionally biased region" description="Low complexity" evidence="1">
    <location>
        <begin position="1448"/>
        <end position="1462"/>
    </location>
</feature>
<dbReference type="EMBL" id="JAEHOE010000002">
    <property type="protein sequence ID" value="KAG2500921.1"/>
    <property type="molecule type" value="Genomic_DNA"/>
</dbReference>
<evidence type="ECO:0000313" key="3">
    <source>
        <dbReference type="Proteomes" id="UP000612055"/>
    </source>
</evidence>
<protein>
    <submittedName>
        <fullName evidence="2">Uncharacterized protein</fullName>
    </submittedName>
</protein>
<name>A0A836C567_9CHLO</name>
<proteinExistence type="predicted"/>
<evidence type="ECO:0000313" key="2">
    <source>
        <dbReference type="EMBL" id="KAG2500921.1"/>
    </source>
</evidence>